<keyword evidence="4" id="KW-0479">Metal-binding</keyword>
<name>A0ABQ8GI18_9PEZI</name>
<feature type="region of interest" description="Disordered" evidence="8">
    <location>
        <begin position="230"/>
        <end position="249"/>
    </location>
</feature>
<dbReference type="InterPro" id="IPR024598">
    <property type="entry name" value="SF3a60/Prp9_C"/>
</dbReference>
<evidence type="ECO:0000256" key="5">
    <source>
        <dbReference type="ARBA" id="ARBA00022771"/>
    </source>
</evidence>
<dbReference type="InterPro" id="IPR003604">
    <property type="entry name" value="Matrin/U1-like-C_Znf_C2H2"/>
</dbReference>
<feature type="compositionally biased region" description="Basic and acidic residues" evidence="8">
    <location>
        <begin position="331"/>
        <end position="351"/>
    </location>
</feature>
<feature type="domain" description="Matrin-type" evidence="9">
    <location>
        <begin position="406"/>
        <end position="437"/>
    </location>
</feature>
<comment type="subcellular location">
    <subcellularLocation>
        <location evidence="1">Nucleus</location>
    </subcellularLocation>
</comment>
<proteinExistence type="inferred from homology"/>
<dbReference type="InterPro" id="IPR036236">
    <property type="entry name" value="Znf_C2H2_sf"/>
</dbReference>
<evidence type="ECO:0000313" key="11">
    <source>
        <dbReference type="Proteomes" id="UP000774617"/>
    </source>
</evidence>
<evidence type="ECO:0000313" key="10">
    <source>
        <dbReference type="EMBL" id="KAH7054242.1"/>
    </source>
</evidence>
<evidence type="ECO:0000259" key="9">
    <source>
        <dbReference type="PROSITE" id="PS50171"/>
    </source>
</evidence>
<dbReference type="Proteomes" id="UP000774617">
    <property type="component" value="Unassembled WGS sequence"/>
</dbReference>
<dbReference type="EMBL" id="JAGTJR010000009">
    <property type="protein sequence ID" value="KAH7054242.1"/>
    <property type="molecule type" value="Genomic_DNA"/>
</dbReference>
<dbReference type="SMART" id="SM00451">
    <property type="entry name" value="ZnF_U1"/>
    <property type="match status" value="1"/>
</dbReference>
<organism evidence="10 11">
    <name type="scientific">Macrophomina phaseolina</name>
    <dbReference type="NCBI Taxonomy" id="35725"/>
    <lineage>
        <taxon>Eukaryota</taxon>
        <taxon>Fungi</taxon>
        <taxon>Dikarya</taxon>
        <taxon>Ascomycota</taxon>
        <taxon>Pezizomycotina</taxon>
        <taxon>Dothideomycetes</taxon>
        <taxon>Dothideomycetes incertae sedis</taxon>
        <taxon>Botryosphaeriales</taxon>
        <taxon>Botryosphaeriaceae</taxon>
        <taxon>Macrophomina</taxon>
    </lineage>
</organism>
<comment type="caution">
    <text evidence="10">The sequence shown here is derived from an EMBL/GenBank/DDBJ whole genome shotgun (WGS) entry which is preliminary data.</text>
</comment>
<keyword evidence="11" id="KW-1185">Reference proteome</keyword>
<dbReference type="InterPro" id="IPR000690">
    <property type="entry name" value="Matrin/U1-C_Znf_C2H2"/>
</dbReference>
<sequence>MSILLEEQRLLHEDIERLEQATAERLLEEPKHPRDQLRRNHQIANFLSRIESQSRRLLDIYADADGERTRQVQAISTGDIFEEFFNEYKDIKNHHKQYPNEAVDNLERAYKRRPGEPEPMAPNIEAMFTGEEGFGRFFDMTTLHDSFNNLPGNKSSRHINYLQYLDSFDNFTQLKRPNKMTDAYFRYLGDLSSYLEDFMRKTRPLEDLDSLFASFDDEFEKAWDAGEVPGWEDEDAAKRATAGPVTEGSGSGYWCADCQKEFQEHTYQNHLSGKKHKRNAAERAARGEAASTPEPPTNGSKGNTKRLKERAIAQREFRIKKLAAAMQTQRSDTRTNVERRQGMTERERQQELDALYAEGEVEEQEGNGEEDGDEDKIYNPLKLPLAWDGKPIPYWLYKLHGLGVEFPCEICGNFVYMGRRAFDKHFTEGRHLYGLKCLGITKDTSLFREITGITDAINLHKKIEADKKKTKQAQENVVQMEDAAGNVMPEKVYYDLQKQGLL</sequence>
<dbReference type="Pfam" id="PF11931">
    <property type="entry name" value="SF3a60_Prp9_C"/>
    <property type="match status" value="1"/>
</dbReference>
<dbReference type="SUPFAM" id="SSF57667">
    <property type="entry name" value="beta-beta-alpha zinc fingers"/>
    <property type="match status" value="1"/>
</dbReference>
<evidence type="ECO:0000256" key="8">
    <source>
        <dbReference type="SAM" id="MobiDB-lite"/>
    </source>
</evidence>
<dbReference type="PANTHER" id="PTHR12786:SF2">
    <property type="entry name" value="SPLICING FACTOR 3A SUBUNIT 3"/>
    <property type="match status" value="1"/>
</dbReference>
<feature type="compositionally biased region" description="Acidic residues" evidence="8">
    <location>
        <begin position="359"/>
        <end position="374"/>
    </location>
</feature>
<evidence type="ECO:0000256" key="2">
    <source>
        <dbReference type="ARBA" id="ARBA00008776"/>
    </source>
</evidence>
<keyword evidence="5" id="KW-0863">Zinc-finger</keyword>
<accession>A0ABQ8GI18</accession>
<dbReference type="InterPro" id="IPR031774">
    <property type="entry name" value="SF3A3_dom"/>
</dbReference>
<evidence type="ECO:0000256" key="7">
    <source>
        <dbReference type="ARBA" id="ARBA00023242"/>
    </source>
</evidence>
<dbReference type="PANTHER" id="PTHR12786">
    <property type="entry name" value="SPLICING FACTOR SF3A-RELATED"/>
    <property type="match status" value="1"/>
</dbReference>
<dbReference type="InterPro" id="IPR021966">
    <property type="entry name" value="SF3a60_bindingd"/>
</dbReference>
<feature type="region of interest" description="Disordered" evidence="8">
    <location>
        <begin position="324"/>
        <end position="375"/>
    </location>
</feature>
<keyword evidence="6" id="KW-0862">Zinc</keyword>
<dbReference type="Pfam" id="PF16837">
    <property type="entry name" value="SF3A3"/>
    <property type="match status" value="1"/>
</dbReference>
<evidence type="ECO:0000256" key="4">
    <source>
        <dbReference type="ARBA" id="ARBA00022723"/>
    </source>
</evidence>
<protein>
    <submittedName>
        <fullName evidence="10">Splicing factor 3a subunit 3</fullName>
    </submittedName>
</protein>
<comment type="similarity">
    <text evidence="2">Belongs to the SF3A3 family.</text>
</comment>
<keyword evidence="3" id="KW-0597">Phosphoprotein</keyword>
<reference evidence="10 11" key="1">
    <citation type="journal article" date="2021" name="Nat. Commun.">
        <title>Genetic determinants of endophytism in the Arabidopsis root mycobiome.</title>
        <authorList>
            <person name="Mesny F."/>
            <person name="Miyauchi S."/>
            <person name="Thiergart T."/>
            <person name="Pickel B."/>
            <person name="Atanasova L."/>
            <person name="Karlsson M."/>
            <person name="Huettel B."/>
            <person name="Barry K.W."/>
            <person name="Haridas S."/>
            <person name="Chen C."/>
            <person name="Bauer D."/>
            <person name="Andreopoulos W."/>
            <person name="Pangilinan J."/>
            <person name="LaButti K."/>
            <person name="Riley R."/>
            <person name="Lipzen A."/>
            <person name="Clum A."/>
            <person name="Drula E."/>
            <person name="Henrissat B."/>
            <person name="Kohler A."/>
            <person name="Grigoriev I.V."/>
            <person name="Martin F.M."/>
            <person name="Hacquard S."/>
        </authorList>
    </citation>
    <scope>NUCLEOTIDE SEQUENCE [LARGE SCALE GENOMIC DNA]</scope>
    <source>
        <strain evidence="10 11">MPI-SDFR-AT-0080</strain>
    </source>
</reference>
<feature type="region of interest" description="Disordered" evidence="8">
    <location>
        <begin position="268"/>
        <end position="306"/>
    </location>
</feature>
<dbReference type="Pfam" id="PF12108">
    <property type="entry name" value="SF3a60_bindingd"/>
    <property type="match status" value="1"/>
</dbReference>
<evidence type="ECO:0000256" key="6">
    <source>
        <dbReference type="ARBA" id="ARBA00022833"/>
    </source>
</evidence>
<dbReference type="PROSITE" id="PS50171">
    <property type="entry name" value="ZF_MATRIN"/>
    <property type="match status" value="1"/>
</dbReference>
<keyword evidence="7" id="KW-0539">Nucleus</keyword>
<dbReference type="InterPro" id="IPR051421">
    <property type="entry name" value="RNA_Proc_DNA_Dmg_Regulator"/>
</dbReference>
<evidence type="ECO:0000256" key="1">
    <source>
        <dbReference type="ARBA" id="ARBA00004123"/>
    </source>
</evidence>
<gene>
    <name evidence="10" type="ORF">B0J12DRAFT_656981</name>
</gene>
<evidence type="ECO:0000256" key="3">
    <source>
        <dbReference type="ARBA" id="ARBA00022553"/>
    </source>
</evidence>